<dbReference type="SUPFAM" id="SSF48065">
    <property type="entry name" value="DBL homology domain (DH-domain)"/>
    <property type="match status" value="1"/>
</dbReference>
<accession>A0ABR0K796</accession>
<keyword evidence="4" id="KW-1185">Reference proteome</keyword>
<reference evidence="3 4" key="1">
    <citation type="submission" date="2023-08" db="EMBL/GenBank/DDBJ databases">
        <title>Black Yeasts Isolated from many extreme environments.</title>
        <authorList>
            <person name="Coleine C."/>
            <person name="Stajich J.E."/>
            <person name="Selbmann L."/>
        </authorList>
    </citation>
    <scope>NUCLEOTIDE SEQUENCE [LARGE SCALE GENOMIC DNA]</scope>
    <source>
        <strain evidence="3 4">CCFEE 5885</strain>
    </source>
</reference>
<dbReference type="Gene3D" id="1.20.900.10">
    <property type="entry name" value="Dbl homology (DH) domain"/>
    <property type="match status" value="1"/>
</dbReference>
<protein>
    <recommendedName>
        <fullName evidence="2">DH domain-containing protein</fullName>
    </recommendedName>
</protein>
<dbReference type="Proteomes" id="UP001345013">
    <property type="component" value="Unassembled WGS sequence"/>
</dbReference>
<evidence type="ECO:0000313" key="3">
    <source>
        <dbReference type="EMBL" id="KAK5089510.1"/>
    </source>
</evidence>
<feature type="region of interest" description="Disordered" evidence="1">
    <location>
        <begin position="976"/>
        <end position="1012"/>
    </location>
</feature>
<dbReference type="PANTHER" id="PTHR45818:SF3">
    <property type="entry name" value="PROTEIN VAV"/>
    <property type="match status" value="1"/>
</dbReference>
<gene>
    <name evidence="3" type="ORF">LTR24_006152</name>
</gene>
<evidence type="ECO:0000313" key="4">
    <source>
        <dbReference type="Proteomes" id="UP001345013"/>
    </source>
</evidence>
<sequence>MAAVLQPTISSPFNTTPATTSSQLDGPFNVPDHTPDLDKLSTITVVHDYSRRPSPASVFSVVSAPPQRNDENVSPLARLRKGSSQLRSASSHSSKGPETSAFRAQLRPRNFTFQPLMPGEVIVNRPGGRAETACTQFDQGDEPVTRPAQDGRDTGQPTEQRQCPATPAATSNHENGHGKISSIANVKPLKQSQYIMVTPDAGVLPRIRELRQKTTSNETDMLALSPTPTQLLVHQQRLSDGSSGFVHSMRTASFTNASFSIFPRSSRMGKSADSAIFHGSQPRHSIDSDRPLTSHSFDDIALKRGFKRQRIIDELISTEESYVADLKALVYLYSTLLASASSVPNRLRSAIEQNVAAILHLHERVLEKLHSARLQAAARRWADTAVPAKLGHRRRSLLNRSERGSHARAPMFHRHTRSDESADVSGHHPQQSGSAEPIDVYEITTVFKDAVKEFYAYEEYCANYEVIRHELQKHMPQLWSSYESGMESLARIIMAVDRRQANDRRGLTVGDLLIKPIQRLTKYPLLLGQLLHSTPVADAPGTHAELDLVLQSVREMVQMVNLAQDNQYARVQIQRRWLLQDRLDLSRLNIAPEQFRSLGSVELCGVLHVAYQTTVVVSGGYALCALLDEHFLVAFPIANTGNFQAIALIQLSDVKVEAATDGKGKLVNVCSLGLQCASTFFTWKISFACAGYYHELILSACSKIEEDHWTAGLKGGFGNPVHHPLDTESAAATCLALDLKSVGVVFSSQKSLSRESSVQRAATVGGRSAISQVIIRNTHNAQDLHEYRDPSSSFAPINRSQSHLNTKRVPVLEPKRSERTRLESSIGDIWTKERLPFPGMVGSRSGQMLRASAGSLARKLSLATIHTPFSKGRASSLSMASRKSYDLFNDSKSTFEVRTRDQAPFQAVRTKPKDIPEVDDMRSVVGRMIGSDMPGTRKDQLVPELQVERSRDKKLRKASIRTVGPDDPAAMFYEEHGGLGSSGGTSAVVDTEPISVVGTESGGQRRKRRWSRQLSRLKEFGSEARSILYSSSSGA</sequence>
<feature type="domain" description="DH" evidence="2">
    <location>
        <begin position="307"/>
        <end position="563"/>
    </location>
</feature>
<feature type="region of interest" description="Disordered" evidence="1">
    <location>
        <begin position="393"/>
        <end position="435"/>
    </location>
</feature>
<dbReference type="SMART" id="SM00325">
    <property type="entry name" value="RhoGEF"/>
    <property type="match status" value="1"/>
</dbReference>
<feature type="region of interest" description="Disordered" evidence="1">
    <location>
        <begin position="132"/>
        <end position="180"/>
    </location>
</feature>
<evidence type="ECO:0000259" key="2">
    <source>
        <dbReference type="PROSITE" id="PS50010"/>
    </source>
</evidence>
<proteinExistence type="predicted"/>
<comment type="caution">
    <text evidence="3">The sequence shown here is derived from an EMBL/GenBank/DDBJ whole genome shotgun (WGS) entry which is preliminary data.</text>
</comment>
<dbReference type="InterPro" id="IPR035899">
    <property type="entry name" value="DBL_dom_sf"/>
</dbReference>
<feature type="region of interest" description="Disordered" evidence="1">
    <location>
        <begin position="1"/>
        <end position="36"/>
    </location>
</feature>
<dbReference type="PANTHER" id="PTHR45818">
    <property type="entry name" value="PROTEIN VAV"/>
    <property type="match status" value="1"/>
</dbReference>
<feature type="compositionally biased region" description="Polar residues" evidence="1">
    <location>
        <begin position="155"/>
        <end position="173"/>
    </location>
</feature>
<feature type="compositionally biased region" description="Low complexity" evidence="1">
    <location>
        <begin position="83"/>
        <end position="94"/>
    </location>
</feature>
<evidence type="ECO:0000256" key="1">
    <source>
        <dbReference type="SAM" id="MobiDB-lite"/>
    </source>
</evidence>
<name>A0ABR0K796_9EURO</name>
<feature type="compositionally biased region" description="Polar residues" evidence="1">
    <location>
        <begin position="7"/>
        <end position="24"/>
    </location>
</feature>
<feature type="region of interest" description="Disordered" evidence="1">
    <location>
        <begin position="81"/>
        <end position="109"/>
    </location>
</feature>
<dbReference type="Pfam" id="PF00621">
    <property type="entry name" value="RhoGEF"/>
    <property type="match status" value="1"/>
</dbReference>
<organism evidence="3 4">
    <name type="scientific">Lithohypha guttulata</name>
    <dbReference type="NCBI Taxonomy" id="1690604"/>
    <lineage>
        <taxon>Eukaryota</taxon>
        <taxon>Fungi</taxon>
        <taxon>Dikarya</taxon>
        <taxon>Ascomycota</taxon>
        <taxon>Pezizomycotina</taxon>
        <taxon>Eurotiomycetes</taxon>
        <taxon>Chaetothyriomycetidae</taxon>
        <taxon>Chaetothyriales</taxon>
        <taxon>Trichomeriaceae</taxon>
        <taxon>Lithohypha</taxon>
    </lineage>
</organism>
<dbReference type="EMBL" id="JAVRRG010000076">
    <property type="protein sequence ID" value="KAK5089510.1"/>
    <property type="molecule type" value="Genomic_DNA"/>
</dbReference>
<dbReference type="InterPro" id="IPR000219">
    <property type="entry name" value="DH_dom"/>
</dbReference>
<dbReference type="PROSITE" id="PS50010">
    <property type="entry name" value="DH_2"/>
    <property type="match status" value="1"/>
</dbReference>